<feature type="domain" description="FIP-RBD" evidence="4">
    <location>
        <begin position="1186"/>
        <end position="1248"/>
    </location>
</feature>
<dbReference type="PROSITE" id="PS51511">
    <property type="entry name" value="FIP_RBD"/>
    <property type="match status" value="1"/>
</dbReference>
<evidence type="ECO:0000313" key="6">
    <source>
        <dbReference type="Proteomes" id="UP000007799"/>
    </source>
</evidence>
<dbReference type="Proteomes" id="UP000007799">
    <property type="component" value="Unassembled WGS sequence"/>
</dbReference>
<evidence type="ECO:0000256" key="3">
    <source>
        <dbReference type="SAM" id="MobiDB-lite"/>
    </source>
</evidence>
<dbReference type="InParanoid" id="F2UH20"/>
<dbReference type="KEGG" id="sre:PTSG_07538"/>
<dbReference type="SUPFAM" id="SSF144270">
    <property type="entry name" value="Eferin C-derminal domain-like"/>
    <property type="match status" value="1"/>
</dbReference>
<feature type="coiled-coil region" evidence="2">
    <location>
        <begin position="1096"/>
        <end position="1130"/>
    </location>
</feature>
<dbReference type="GO" id="GO:0016460">
    <property type="term" value="C:myosin II complex"/>
    <property type="evidence" value="ECO:0007669"/>
    <property type="project" value="TreeGrafter"/>
</dbReference>
<feature type="compositionally biased region" description="Polar residues" evidence="3">
    <location>
        <begin position="177"/>
        <end position="193"/>
    </location>
</feature>
<dbReference type="OrthoDB" id="2019763at2759"/>
<dbReference type="InterPro" id="IPR037245">
    <property type="entry name" value="FIP-RBD_C_sf"/>
</dbReference>
<proteinExistence type="predicted"/>
<dbReference type="GO" id="GO:0000146">
    <property type="term" value="F:microfilament motor activity"/>
    <property type="evidence" value="ECO:0007669"/>
    <property type="project" value="TreeGrafter"/>
</dbReference>
<sequence>MRGQTSAPSPHRTAKRYEQQAMPDVPARSQQRATAGQHPQHQHQHQQQRQQGSTSMSGHTHAQWSPPRTPQQQQAQQYGSHGSAEASRRPHARTSSSSSGKSPRASRKMRSSPLRDRVRGPGRANTDALQWEDVIHSPAKTPVASSNPGSKPGSSRPTPVEKQPAFRNHQPAYPGTSPKTFYATSVAHPSQQGAGLVPAPRSPYAAHQQQQHHHQQHHHHQHRQAGRPAPPPASTAATAPHHHHHHPPAHAYHPLYQPPKMLQYSRGAASSPSPSSPMQSTDDLRRFEAAEIKYLQDNLLAARRDLIDAHKQLDVTSYKLSGALMSINYFWAPELDKVRKRLQIEKQQREAAEVLLKEHEIKAHRQSAQINNLKASLNELLSATAQRDDLHSELQQMLSFANTADTRMVSDVDDDDNAWIDPSPLLADSDIHRRLSRSQAQVGQLQLRIRELEEMNARLKASTAVSADADGEQAAADTHAREAGGDDDHDDGVKIPFVRSSSSTAAAAAAATSRLEAELEVKKEAIEKLEETVRDLERRLERETDETSALRQHADSITADRDRLLRELEQMADSQAAASEEHSTREIVLQHQVDELNQQLRTAETKIATLEHERGVGAAEAEQLRSDMAAQTREGDEAIHTLKEALASARVALSSVREEKDELLARIDDMREEADTRQRDATAGVDDIRRKLAAAEEERDELRRTVSSLQAQADDNADMQATLTSLEEELKEVRSSHRAKEEDLQGELADLSREAHAQQEQIRSLEHELAALRAQNQQLSTEKESESDQTSAELAAVRAQNTELTRDVQQLKQSLSTAEQRVADLTAAKSRLAQELEDAVAEKDKIAKKHERARKRLQEVEAETQAQLSKREHDHSAAMAALRLEFEAAEGARTRAETKARTHERKARKAAEDLADARKELEAKAAAVETLTATNADIKREMKQLRRQFSSQREELVRAQKQLAAAQEKATQDQQQHSEKAKQHEANMTTQQQQLSNLQRKYAALEKEKAEASSAAASAHAQVREMGQQLSDVLSSKLQAERTARQLQADLDDKSRAVQDLTQQVRDLSNKIIFEKINVLLLRIEDKDSRIAALEMQGADRHRDEIERLRREQKEELAALKEQYKKRQALDAYDEANGSSQQPVVDRDTLIETLEIRQTEARRFRRYIDQLLGEVLQQDSGVQTSIMTGLPRLQQDEPVDPASFPDLSTEELKEHVHKQEEDNNLLETYINELLKRIVEHRPSILEVMAFTTNGMAMS</sequence>
<dbReference type="STRING" id="946362.F2UH20"/>
<feature type="coiled-coil region" evidence="2">
    <location>
        <begin position="335"/>
        <end position="383"/>
    </location>
</feature>
<dbReference type="Gene3D" id="1.10.287.1490">
    <property type="match status" value="1"/>
</dbReference>
<keyword evidence="6" id="KW-1185">Reference proteome</keyword>
<feature type="compositionally biased region" description="Basic and acidic residues" evidence="3">
    <location>
        <begin position="976"/>
        <end position="985"/>
    </location>
</feature>
<dbReference type="GeneID" id="16071895"/>
<dbReference type="PANTHER" id="PTHR45615">
    <property type="entry name" value="MYOSIN HEAVY CHAIN, NON-MUSCLE"/>
    <property type="match status" value="1"/>
</dbReference>
<dbReference type="PANTHER" id="PTHR45615:SF40">
    <property type="entry name" value="MYOSIN HEAVY CHAIN, NON-MUSCLE"/>
    <property type="match status" value="1"/>
</dbReference>
<feature type="compositionally biased region" description="Low complexity" evidence="3">
    <location>
        <begin position="93"/>
        <end position="103"/>
    </location>
</feature>
<dbReference type="OMA" id="LHATHAM"/>
<feature type="region of interest" description="Disordered" evidence="3">
    <location>
        <begin position="463"/>
        <end position="494"/>
    </location>
</feature>
<feature type="compositionally biased region" description="Polar residues" evidence="3">
    <location>
        <begin position="986"/>
        <end position="997"/>
    </location>
</feature>
<dbReference type="Gene3D" id="1.20.5.2440">
    <property type="match status" value="1"/>
</dbReference>
<evidence type="ECO:0000259" key="4">
    <source>
        <dbReference type="PROSITE" id="PS51511"/>
    </source>
</evidence>
<dbReference type="InterPro" id="IPR019018">
    <property type="entry name" value="Rab-bd_FIP-RBD"/>
</dbReference>
<organism evidence="6">
    <name type="scientific">Salpingoeca rosetta (strain ATCC 50818 / BSB-021)</name>
    <dbReference type="NCBI Taxonomy" id="946362"/>
    <lineage>
        <taxon>Eukaryota</taxon>
        <taxon>Choanoflagellata</taxon>
        <taxon>Craspedida</taxon>
        <taxon>Salpingoecidae</taxon>
        <taxon>Salpingoeca</taxon>
    </lineage>
</organism>
<feature type="compositionally biased region" description="Basic residues" evidence="3">
    <location>
        <begin position="210"/>
        <end position="225"/>
    </location>
</feature>
<feature type="region of interest" description="Disordered" evidence="3">
    <location>
        <begin position="957"/>
        <end position="997"/>
    </location>
</feature>
<dbReference type="Pfam" id="PF09457">
    <property type="entry name" value="RBD-FIP"/>
    <property type="match status" value="1"/>
</dbReference>
<feature type="coiled-coil region" evidence="2">
    <location>
        <begin position="435"/>
        <end position="462"/>
    </location>
</feature>
<feature type="compositionally biased region" description="Polar residues" evidence="3">
    <location>
        <begin position="143"/>
        <end position="157"/>
    </location>
</feature>
<dbReference type="EMBL" id="GL832974">
    <property type="protein sequence ID" value="EGD76419.1"/>
    <property type="molecule type" value="Genomic_DNA"/>
</dbReference>
<feature type="region of interest" description="Disordered" evidence="3">
    <location>
        <begin position="893"/>
        <end position="912"/>
    </location>
</feature>
<dbReference type="AlphaFoldDB" id="F2UH20"/>
<reference evidence="5" key="1">
    <citation type="submission" date="2009-08" db="EMBL/GenBank/DDBJ databases">
        <title>Annotation of Salpingoeca rosetta.</title>
        <authorList>
            <consortium name="The Broad Institute Genome Sequencing Platform"/>
            <person name="Russ C."/>
            <person name="Cuomo C."/>
            <person name="Burger G."/>
            <person name="Gray M.W."/>
            <person name="Holland P.W.H."/>
            <person name="King N."/>
            <person name="Lang F.B.F."/>
            <person name="Roger A.J."/>
            <person name="Ruiz-Trillo I."/>
            <person name="Young S.K."/>
            <person name="Zeng Q."/>
            <person name="Gargeya S."/>
            <person name="Alvarado L."/>
            <person name="Berlin A."/>
            <person name="Chapman S.B."/>
            <person name="Chen Z."/>
            <person name="Freedman E."/>
            <person name="Gellesch M."/>
            <person name="Goldberg J."/>
            <person name="Griggs A."/>
            <person name="Gujja S."/>
            <person name="Heilman E."/>
            <person name="Heiman D."/>
            <person name="Howarth C."/>
            <person name="Mehta T."/>
            <person name="Neiman D."/>
            <person name="Pearson M."/>
            <person name="Roberts A."/>
            <person name="Saif S."/>
            <person name="Shea T."/>
            <person name="Shenoy N."/>
            <person name="Sisk P."/>
            <person name="Stolte C."/>
            <person name="Sykes S."/>
            <person name="White J."/>
            <person name="Yandava C."/>
            <person name="Haas B."/>
            <person name="Nusbaum C."/>
            <person name="Birren B."/>
        </authorList>
    </citation>
    <scope>NUCLEOTIDE SEQUENCE [LARGE SCALE GENOMIC DNA]</scope>
    <source>
        <strain evidence="5">ATCC 50818</strain>
    </source>
</reference>
<keyword evidence="1" id="KW-0813">Transport</keyword>
<dbReference type="GO" id="GO:0005737">
    <property type="term" value="C:cytoplasm"/>
    <property type="evidence" value="ECO:0007669"/>
    <property type="project" value="TreeGrafter"/>
</dbReference>
<gene>
    <name evidence="5" type="ORF">PTSG_07538</name>
</gene>
<feature type="coiled-coil region" evidence="2">
    <location>
        <begin position="512"/>
        <end position="613"/>
    </location>
</feature>
<evidence type="ECO:0000256" key="2">
    <source>
        <dbReference type="SAM" id="Coils"/>
    </source>
</evidence>
<accession>F2UH20</accession>
<dbReference type="FunCoup" id="F2UH20">
    <property type="interactions" value="534"/>
</dbReference>
<keyword evidence="2" id="KW-0175">Coiled coil</keyword>
<feature type="compositionally biased region" description="Polar residues" evidence="3">
    <location>
        <begin position="52"/>
        <end position="63"/>
    </location>
</feature>
<evidence type="ECO:0000313" key="5">
    <source>
        <dbReference type="EMBL" id="EGD76419.1"/>
    </source>
</evidence>
<protein>
    <recommendedName>
        <fullName evidence="4">FIP-RBD domain-containing protein</fullName>
    </recommendedName>
</protein>
<dbReference type="GO" id="GO:0032982">
    <property type="term" value="C:myosin filament"/>
    <property type="evidence" value="ECO:0007669"/>
    <property type="project" value="TreeGrafter"/>
</dbReference>
<dbReference type="RefSeq" id="XP_004991334.1">
    <property type="nucleotide sequence ID" value="XM_004991277.1"/>
</dbReference>
<evidence type="ECO:0000256" key="1">
    <source>
        <dbReference type="ARBA" id="ARBA00022448"/>
    </source>
</evidence>
<dbReference type="GO" id="GO:0051015">
    <property type="term" value="F:actin filament binding"/>
    <property type="evidence" value="ECO:0007669"/>
    <property type="project" value="TreeGrafter"/>
</dbReference>
<feature type="compositionally biased region" description="Low complexity" evidence="3">
    <location>
        <begin position="959"/>
        <end position="969"/>
    </location>
</feature>
<name>F2UH20_SALR5</name>
<feature type="region of interest" description="Disordered" evidence="3">
    <location>
        <begin position="1"/>
        <end position="255"/>
    </location>
</feature>
<dbReference type="eggNOG" id="ENOG502QQ2D">
    <property type="taxonomic scope" value="Eukaryota"/>
</dbReference>